<accession>A0A941AUW2</accession>
<reference evidence="2" key="1">
    <citation type="journal article" date="2016" name="Int. J. Syst. Evol. Microbiol.">
        <title>Pseudoxanthomonas helianthi sp. nov., isolated from roots of Jerusalem artichoke (Helianthus tuberosus).</title>
        <authorList>
            <person name="Kittiwongwattana C."/>
            <person name="Thawai C."/>
        </authorList>
    </citation>
    <scope>NUCLEOTIDE SEQUENCE</scope>
    <source>
        <strain evidence="2">110414</strain>
    </source>
</reference>
<gene>
    <name evidence="2" type="ORF">J5837_04470</name>
</gene>
<protein>
    <submittedName>
        <fullName evidence="2">Glycosyltransferase family 2 protein</fullName>
    </submittedName>
</protein>
<dbReference type="InterPro" id="IPR001173">
    <property type="entry name" value="Glyco_trans_2-like"/>
</dbReference>
<evidence type="ECO:0000313" key="2">
    <source>
        <dbReference type="EMBL" id="MBP3983673.1"/>
    </source>
</evidence>
<dbReference type="PANTHER" id="PTHR43685:SF11">
    <property type="entry name" value="GLYCOSYLTRANSFERASE TAGX-RELATED"/>
    <property type="match status" value="1"/>
</dbReference>
<dbReference type="PANTHER" id="PTHR43685">
    <property type="entry name" value="GLYCOSYLTRANSFERASE"/>
    <property type="match status" value="1"/>
</dbReference>
<organism evidence="2 3">
    <name type="scientific">Pseudoxanthomonas helianthi</name>
    <dbReference type="NCBI Taxonomy" id="1453541"/>
    <lineage>
        <taxon>Bacteria</taxon>
        <taxon>Pseudomonadati</taxon>
        <taxon>Pseudomonadota</taxon>
        <taxon>Gammaproteobacteria</taxon>
        <taxon>Lysobacterales</taxon>
        <taxon>Lysobacteraceae</taxon>
        <taxon>Pseudoxanthomonas</taxon>
    </lineage>
</organism>
<feature type="domain" description="Glycosyltransferase 2-like" evidence="1">
    <location>
        <begin position="6"/>
        <end position="111"/>
    </location>
</feature>
<dbReference type="InterPro" id="IPR050834">
    <property type="entry name" value="Glycosyltransf_2"/>
</dbReference>
<dbReference type="InterPro" id="IPR029044">
    <property type="entry name" value="Nucleotide-diphossugar_trans"/>
</dbReference>
<dbReference type="Gene3D" id="3.90.550.10">
    <property type="entry name" value="Spore Coat Polysaccharide Biosynthesis Protein SpsA, Chain A"/>
    <property type="match status" value="1"/>
</dbReference>
<dbReference type="EMBL" id="JAGKTC010000001">
    <property type="protein sequence ID" value="MBP3983673.1"/>
    <property type="molecule type" value="Genomic_DNA"/>
</dbReference>
<dbReference type="AlphaFoldDB" id="A0A941AUW2"/>
<evidence type="ECO:0000259" key="1">
    <source>
        <dbReference type="Pfam" id="PF00535"/>
    </source>
</evidence>
<dbReference type="RefSeq" id="WP_210535503.1">
    <property type="nucleotide sequence ID" value="NZ_JAGKTC010000001.1"/>
</dbReference>
<proteinExistence type="predicted"/>
<dbReference type="Pfam" id="PF00535">
    <property type="entry name" value="Glycos_transf_2"/>
    <property type="match status" value="1"/>
</dbReference>
<dbReference type="SUPFAM" id="SSF53448">
    <property type="entry name" value="Nucleotide-diphospho-sugar transferases"/>
    <property type="match status" value="1"/>
</dbReference>
<evidence type="ECO:0000313" key="3">
    <source>
        <dbReference type="Proteomes" id="UP000673447"/>
    </source>
</evidence>
<reference evidence="2" key="2">
    <citation type="submission" date="2021-03" db="EMBL/GenBank/DDBJ databases">
        <authorList>
            <person name="Cao W."/>
        </authorList>
    </citation>
    <scope>NUCLEOTIDE SEQUENCE</scope>
    <source>
        <strain evidence="2">110414</strain>
    </source>
</reference>
<name>A0A941AUW2_9GAMM</name>
<sequence length="306" mass="34636">MTRFAVVVTNYNYRPYVAEAVDSALAQTRAPAQVIIVDDGSTDGSPEFLRERYGHDPRVTLLLGENGGQLAAFQRGVAAADADVVCFLDADDRWKPEYLEKIGTVYDARRDVDFVFSDLQTFGVDNEDIRFEDSNAAIDLGYTAISTYFLIPWYGAPTSAISLRRTWADAVLDLPDDFRKQWKLCADACVVHGASVLGARKYYLPTGCVEYRTHGSNGWWATRRTAVSLYKGRIRNHGIVRYYAHRAWLDDGCVDHSKYEYRTKPNPPRAEMKRYASLAMRGSAPWWKRCERAISILLGHRRGKAN</sequence>
<keyword evidence="3" id="KW-1185">Reference proteome</keyword>
<dbReference type="Proteomes" id="UP000673447">
    <property type="component" value="Unassembled WGS sequence"/>
</dbReference>
<dbReference type="CDD" id="cd00761">
    <property type="entry name" value="Glyco_tranf_GTA_type"/>
    <property type="match status" value="1"/>
</dbReference>
<comment type="caution">
    <text evidence="2">The sequence shown here is derived from an EMBL/GenBank/DDBJ whole genome shotgun (WGS) entry which is preliminary data.</text>
</comment>